<protein>
    <submittedName>
        <fullName evidence="3">Mannosyltransferase</fullName>
    </submittedName>
</protein>
<reference evidence="3" key="1">
    <citation type="journal article" date="2014" name="Int. J. Syst. Evol. Microbiol.">
        <title>Complete genome of a new Firmicutes species belonging to the dominant human colonic microbiota ('Ruminococcus bicirculans') reveals two chromosomes and a selective capacity to utilize plant glucans.</title>
        <authorList>
            <consortium name="NISC Comparative Sequencing Program"/>
            <person name="Wegmann U."/>
            <person name="Louis P."/>
            <person name="Goesmann A."/>
            <person name="Henrissat B."/>
            <person name="Duncan S.H."/>
            <person name="Flint H.J."/>
        </authorList>
    </citation>
    <scope>NUCLEOTIDE SEQUENCE</scope>
    <source>
        <strain evidence="3">NBRC 107169</strain>
    </source>
</reference>
<dbReference type="InterPro" id="IPR001296">
    <property type="entry name" value="Glyco_trans_1"/>
</dbReference>
<sequence length="378" mass="41965">MPKNVIYHDYFDIRGGGEKLVLTLAESLQDCALTTGYITEQSYALDRFPAATKSLDIPLALRRKGTRLLSLCSAFGKEAALSTRHNVRIFSGVAAPMAATKTQLGINLYYCHTPPRFVFDQKEFYHANLSPLNQVIAPPILSWYKTRYEKAVSNMDVVVANSENIKRRVKEFLNIDAVVVYPPVETTSFNWQPAKGYYLSNARLTPLKRVTEIVKAFRKLPDVQLIVASGGEELDKIKAMSATAPNIKVLGWVTDNEMKKLVSEAIATVYLAREEDFGMSPVESMAAGKPVIGVAEGGLVETVVPGKTGILLPSTFKTMDVINAVQQLSPAVAKTMRKDCESRADLFSVDSFEKNMRRLIEETLREKKTKRAATQEFG</sequence>
<gene>
    <name evidence="3" type="ORF">GCM10007879_29070</name>
</gene>
<evidence type="ECO:0000259" key="2">
    <source>
        <dbReference type="Pfam" id="PF00534"/>
    </source>
</evidence>
<accession>A0ABQ5UU05</accession>
<dbReference type="Proteomes" id="UP001161405">
    <property type="component" value="Unassembled WGS sequence"/>
</dbReference>
<feature type="domain" description="Glycosyl transferase family 1" evidence="2">
    <location>
        <begin position="193"/>
        <end position="328"/>
    </location>
</feature>
<name>A0ABQ5UU05_9HYPH</name>
<dbReference type="GO" id="GO:0016757">
    <property type="term" value="F:glycosyltransferase activity"/>
    <property type="evidence" value="ECO:0007669"/>
    <property type="project" value="UniProtKB-KW"/>
</dbReference>
<keyword evidence="1" id="KW-0808">Transferase</keyword>
<comment type="caution">
    <text evidence="3">The sequence shown here is derived from an EMBL/GenBank/DDBJ whole genome shotgun (WGS) entry which is preliminary data.</text>
</comment>
<dbReference type="Pfam" id="PF00534">
    <property type="entry name" value="Glycos_transf_1"/>
    <property type="match status" value="1"/>
</dbReference>
<evidence type="ECO:0000256" key="1">
    <source>
        <dbReference type="ARBA" id="ARBA00022679"/>
    </source>
</evidence>
<keyword evidence="3" id="KW-0328">Glycosyltransferase</keyword>
<evidence type="ECO:0000313" key="3">
    <source>
        <dbReference type="EMBL" id="GLQ18658.1"/>
    </source>
</evidence>
<dbReference type="RefSeq" id="WP_284365693.1">
    <property type="nucleotide sequence ID" value="NZ_BSNI01000002.1"/>
</dbReference>
<dbReference type="PANTHER" id="PTHR45918">
    <property type="entry name" value="ALPHA-1,3/1,6-MANNOSYLTRANSFERASE ALG2"/>
    <property type="match status" value="1"/>
</dbReference>
<reference evidence="3" key="2">
    <citation type="submission" date="2023-01" db="EMBL/GenBank/DDBJ databases">
        <title>Draft genome sequence of Maritalea porphyrae strain NBRC 107169.</title>
        <authorList>
            <person name="Sun Q."/>
            <person name="Mori K."/>
        </authorList>
    </citation>
    <scope>NUCLEOTIDE SEQUENCE</scope>
    <source>
        <strain evidence="3">NBRC 107169</strain>
    </source>
</reference>
<organism evidence="3 4">
    <name type="scientific">Maritalea porphyrae</name>
    <dbReference type="NCBI Taxonomy" id="880732"/>
    <lineage>
        <taxon>Bacteria</taxon>
        <taxon>Pseudomonadati</taxon>
        <taxon>Pseudomonadota</taxon>
        <taxon>Alphaproteobacteria</taxon>
        <taxon>Hyphomicrobiales</taxon>
        <taxon>Devosiaceae</taxon>
        <taxon>Maritalea</taxon>
    </lineage>
</organism>
<keyword evidence="4" id="KW-1185">Reference proteome</keyword>
<dbReference type="PANTHER" id="PTHR45918:SF1">
    <property type="entry name" value="ALPHA-1,3_1,6-MANNOSYLTRANSFERASE ALG2"/>
    <property type="match status" value="1"/>
</dbReference>
<dbReference type="Gene3D" id="3.40.50.2000">
    <property type="entry name" value="Glycogen Phosphorylase B"/>
    <property type="match status" value="1"/>
</dbReference>
<dbReference type="InterPro" id="IPR027054">
    <property type="entry name" value="ALG2"/>
</dbReference>
<evidence type="ECO:0000313" key="4">
    <source>
        <dbReference type="Proteomes" id="UP001161405"/>
    </source>
</evidence>
<dbReference type="SUPFAM" id="SSF53756">
    <property type="entry name" value="UDP-Glycosyltransferase/glycogen phosphorylase"/>
    <property type="match status" value="1"/>
</dbReference>
<proteinExistence type="predicted"/>
<dbReference type="EMBL" id="BSNI01000002">
    <property type="protein sequence ID" value="GLQ18658.1"/>
    <property type="molecule type" value="Genomic_DNA"/>
</dbReference>